<gene>
    <name evidence="1" type="ORF">EMEDMD4_800049</name>
</gene>
<dbReference type="AlphaFoldDB" id="A0A508X6M1"/>
<sequence length="168" mass="18795">MTVAEWRDRFFEDFSVGDVCQHRNARTVTSYDNMLFTLLSQNPAPLHLNHHFAAAAGHERVPLNSTFTLALVTGQSVGDLTPNVMTNLGWSDVRLPAPAYEGDTIYSQSEVTGLRDYSKRPEVGIMSLKTIGHTQEGKIVIEFIRTVMIYKRGRAPAITRPEPIHNQA</sequence>
<organism evidence="1 2">
    <name type="scientific">Sinorhizobium medicae</name>
    <dbReference type="NCBI Taxonomy" id="110321"/>
    <lineage>
        <taxon>Bacteria</taxon>
        <taxon>Pseudomonadati</taxon>
        <taxon>Pseudomonadota</taxon>
        <taxon>Alphaproteobacteria</taxon>
        <taxon>Hyphomicrobiales</taxon>
        <taxon>Rhizobiaceae</taxon>
        <taxon>Sinorhizobium/Ensifer group</taxon>
        <taxon>Sinorhizobium</taxon>
    </lineage>
</organism>
<dbReference type="InterPro" id="IPR048274">
    <property type="entry name" value="MC_hydratase"/>
</dbReference>
<evidence type="ECO:0000313" key="2">
    <source>
        <dbReference type="Proteomes" id="UP000507954"/>
    </source>
</evidence>
<dbReference type="InterPro" id="IPR052342">
    <property type="entry name" value="MCH/BMMD"/>
</dbReference>
<dbReference type="Gene3D" id="3.10.129.10">
    <property type="entry name" value="Hotdog Thioesterase"/>
    <property type="match status" value="1"/>
</dbReference>
<reference evidence="1 2" key="1">
    <citation type="submission" date="2019-06" db="EMBL/GenBank/DDBJ databases">
        <authorList>
            <person name="Le Quere A."/>
            <person name="Colella S."/>
        </authorList>
    </citation>
    <scope>NUCLEOTIDE SEQUENCE [LARGE SCALE GENOMIC DNA]</scope>
    <source>
        <strain evidence="1">EmedicaeMD41</strain>
    </source>
</reference>
<dbReference type="CDD" id="cd03451">
    <property type="entry name" value="FkbR2"/>
    <property type="match status" value="1"/>
</dbReference>
<proteinExistence type="predicted"/>
<dbReference type="PANTHER" id="PTHR43664">
    <property type="entry name" value="MONOAMINE OXIDASE-RELATED"/>
    <property type="match status" value="1"/>
</dbReference>
<dbReference type="Proteomes" id="UP000507954">
    <property type="component" value="Unassembled WGS sequence"/>
</dbReference>
<dbReference type="GO" id="GO:0016829">
    <property type="term" value="F:lyase activity"/>
    <property type="evidence" value="ECO:0007669"/>
    <property type="project" value="InterPro"/>
</dbReference>
<dbReference type="PANTHER" id="PTHR43664:SF1">
    <property type="entry name" value="BETA-METHYLMALYL-COA DEHYDRATASE"/>
    <property type="match status" value="1"/>
</dbReference>
<dbReference type="SUPFAM" id="SSF54637">
    <property type="entry name" value="Thioesterase/thiol ester dehydrase-isomerase"/>
    <property type="match status" value="1"/>
</dbReference>
<name>A0A508X6M1_9HYPH</name>
<dbReference type="Pfam" id="PF19315">
    <property type="entry name" value="MC_hydratase"/>
    <property type="match status" value="1"/>
</dbReference>
<evidence type="ECO:0000313" key="1">
    <source>
        <dbReference type="EMBL" id="VTZ65467.1"/>
    </source>
</evidence>
<dbReference type="EMBL" id="CABFNB010000151">
    <property type="protein sequence ID" value="VTZ65467.1"/>
    <property type="molecule type" value="Genomic_DNA"/>
</dbReference>
<dbReference type="InterPro" id="IPR029069">
    <property type="entry name" value="HotDog_dom_sf"/>
</dbReference>
<accession>A0A508X6M1</accession>
<dbReference type="RefSeq" id="WP_180162274.1">
    <property type="nucleotide sequence ID" value="NZ_CABFNB010000151.1"/>
</dbReference>
<protein>
    <submittedName>
        <fullName evidence="1">MaoC-like dehydratase</fullName>
    </submittedName>
</protein>